<dbReference type="GO" id="GO:0003824">
    <property type="term" value="F:catalytic activity"/>
    <property type="evidence" value="ECO:0007669"/>
    <property type="project" value="InterPro"/>
</dbReference>
<dbReference type="SUPFAM" id="SSF50800">
    <property type="entry name" value="PK beta-barrel domain-like"/>
    <property type="match status" value="1"/>
</dbReference>
<dbReference type="EMBL" id="JACYXZ010000003">
    <property type="protein sequence ID" value="MBD8870674.1"/>
    <property type="molecule type" value="Genomic_DNA"/>
</dbReference>
<evidence type="ECO:0000259" key="2">
    <source>
        <dbReference type="PROSITE" id="PS51340"/>
    </source>
</evidence>
<dbReference type="InterPro" id="IPR011037">
    <property type="entry name" value="Pyrv_Knase-like_insert_dom_sf"/>
</dbReference>
<evidence type="ECO:0000313" key="4">
    <source>
        <dbReference type="Proteomes" id="UP000616839"/>
    </source>
</evidence>
<accession>A0A927Q2S7</accession>
<dbReference type="InterPro" id="IPR005302">
    <property type="entry name" value="MoCF_Sase_C"/>
</dbReference>
<dbReference type="GO" id="GO:0030151">
    <property type="term" value="F:molybdenum ion binding"/>
    <property type="evidence" value="ECO:0007669"/>
    <property type="project" value="InterPro"/>
</dbReference>
<dbReference type="Proteomes" id="UP000616839">
    <property type="component" value="Unassembled WGS sequence"/>
</dbReference>
<reference evidence="3" key="1">
    <citation type="submission" date="2020-09" db="EMBL/GenBank/DDBJ databases">
        <title>Nocardioides sp. strain MJB4 16S ribosomal RNA gene Genome sequencing and assembly.</title>
        <authorList>
            <person name="Kim I."/>
        </authorList>
    </citation>
    <scope>NUCLEOTIDE SEQUENCE</scope>
    <source>
        <strain evidence="3">MJB4</strain>
    </source>
</reference>
<dbReference type="Gene3D" id="2.40.33.20">
    <property type="entry name" value="PK beta-barrel domain-like"/>
    <property type="match status" value="1"/>
</dbReference>
<dbReference type="Pfam" id="PF03476">
    <property type="entry name" value="MOSC_N"/>
    <property type="match status" value="1"/>
</dbReference>
<sequence>MAGVSISPSDASEPSDASGPSDRSGRVVDLRRYPVKSLAGERLDAVDVETRGVRGDRLWAVREPDGRIGSGKSSRRFRRMDGLLELTARYDGDVPVVGFPDGREVAGADPDVHAALTAYVGRPVTLSREDAVSHFDDGPVHLVTTSGLAALSEARGGEVDVARFRPNLVLDTGELAGFPEDEWLGCRLQVGEAVLEVVSPMPRCVMVTLPQVGLDGDEALLRTVTDRHDTDFGVLAEVRSPGRVSLDAPWRVLGHTTDR</sequence>
<name>A0A927Q2S7_9ACTN</name>
<dbReference type="InterPro" id="IPR005303">
    <property type="entry name" value="MOCOS_middle"/>
</dbReference>
<keyword evidence="4" id="KW-1185">Reference proteome</keyword>
<comment type="caution">
    <text evidence="3">The sequence shown here is derived from an EMBL/GenBank/DDBJ whole genome shotgun (WGS) entry which is preliminary data.</text>
</comment>
<proteinExistence type="predicted"/>
<dbReference type="GO" id="GO:0030170">
    <property type="term" value="F:pyridoxal phosphate binding"/>
    <property type="evidence" value="ECO:0007669"/>
    <property type="project" value="InterPro"/>
</dbReference>
<gene>
    <name evidence="3" type="ORF">IE331_13650</name>
</gene>
<feature type="region of interest" description="Disordered" evidence="1">
    <location>
        <begin position="1"/>
        <end position="29"/>
    </location>
</feature>
<evidence type="ECO:0000256" key="1">
    <source>
        <dbReference type="SAM" id="MobiDB-lite"/>
    </source>
</evidence>
<feature type="compositionally biased region" description="Low complexity" evidence="1">
    <location>
        <begin position="1"/>
        <end position="22"/>
    </location>
</feature>
<protein>
    <submittedName>
        <fullName evidence="3">MOSC domain-containing protein</fullName>
    </submittedName>
</protein>
<organism evidence="3 4">
    <name type="scientific">Nocardioides donggukensis</name>
    <dbReference type="NCBI Taxonomy" id="2774019"/>
    <lineage>
        <taxon>Bacteria</taxon>
        <taxon>Bacillati</taxon>
        <taxon>Actinomycetota</taxon>
        <taxon>Actinomycetes</taxon>
        <taxon>Propionibacteriales</taxon>
        <taxon>Nocardioidaceae</taxon>
        <taxon>Nocardioides</taxon>
    </lineage>
</organism>
<dbReference type="AlphaFoldDB" id="A0A927Q2S7"/>
<evidence type="ECO:0000313" key="3">
    <source>
        <dbReference type="EMBL" id="MBD8870674.1"/>
    </source>
</evidence>
<dbReference type="Pfam" id="PF03473">
    <property type="entry name" value="MOSC"/>
    <property type="match status" value="1"/>
</dbReference>
<feature type="domain" description="MOSC" evidence="2">
    <location>
        <begin position="109"/>
        <end position="253"/>
    </location>
</feature>
<dbReference type="PROSITE" id="PS51340">
    <property type="entry name" value="MOSC"/>
    <property type="match status" value="1"/>
</dbReference>